<dbReference type="EMBL" id="BART01033032">
    <property type="protein sequence ID" value="GAH16839.1"/>
    <property type="molecule type" value="Genomic_DNA"/>
</dbReference>
<protein>
    <submittedName>
        <fullName evidence="1">Uncharacterized protein</fullName>
    </submittedName>
</protein>
<proteinExistence type="predicted"/>
<dbReference type="AlphaFoldDB" id="X1EI88"/>
<sequence>MAIKPESKIWDIKAAKKLFQEYLKKGLEEEKKEINLPERYC</sequence>
<comment type="caution">
    <text evidence="1">The sequence shown here is derived from an EMBL/GenBank/DDBJ whole genome shotgun (WGS) entry which is preliminary data.</text>
</comment>
<feature type="non-terminal residue" evidence="1">
    <location>
        <position position="41"/>
    </location>
</feature>
<gene>
    <name evidence="1" type="ORF">S01H4_56908</name>
</gene>
<name>X1EI88_9ZZZZ</name>
<reference evidence="1" key="1">
    <citation type="journal article" date="2014" name="Front. Microbiol.">
        <title>High frequency of phylogenetically diverse reductive dehalogenase-homologous genes in deep subseafloor sedimentary metagenomes.</title>
        <authorList>
            <person name="Kawai M."/>
            <person name="Futagami T."/>
            <person name="Toyoda A."/>
            <person name="Takaki Y."/>
            <person name="Nishi S."/>
            <person name="Hori S."/>
            <person name="Arai W."/>
            <person name="Tsubouchi T."/>
            <person name="Morono Y."/>
            <person name="Uchiyama I."/>
            <person name="Ito T."/>
            <person name="Fujiyama A."/>
            <person name="Inagaki F."/>
            <person name="Takami H."/>
        </authorList>
    </citation>
    <scope>NUCLEOTIDE SEQUENCE</scope>
    <source>
        <strain evidence="1">Expedition CK06-06</strain>
    </source>
</reference>
<accession>X1EI88</accession>
<organism evidence="1">
    <name type="scientific">marine sediment metagenome</name>
    <dbReference type="NCBI Taxonomy" id="412755"/>
    <lineage>
        <taxon>unclassified sequences</taxon>
        <taxon>metagenomes</taxon>
        <taxon>ecological metagenomes</taxon>
    </lineage>
</organism>
<evidence type="ECO:0000313" key="1">
    <source>
        <dbReference type="EMBL" id="GAH16839.1"/>
    </source>
</evidence>